<reference evidence="11 12" key="1">
    <citation type="submission" date="2017-09" db="EMBL/GenBank/DDBJ databases">
        <title>Complete genome of Salmonella enterica subsp. diarizonae isolated from stool of a patient with bacterial enteropathy.</title>
        <authorList>
            <person name="Zhou J."/>
            <person name="Chen Q."/>
            <person name="Guo L."/>
            <person name="Fan J."/>
        </authorList>
    </citation>
    <scope>NUCLEOTIDE SEQUENCE [LARGE SCALE GENOMIC DNA]</scope>
    <source>
        <strain evidence="11 12">HZS154</strain>
    </source>
</reference>
<dbReference type="PANTHER" id="PTHR34047:SF7">
    <property type="entry name" value="RNA-DIRECTED DNA POLYMERASE"/>
    <property type="match status" value="1"/>
</dbReference>
<protein>
    <recommendedName>
        <fullName evidence="1">RNA-directed DNA polymerase</fullName>
        <ecNumber evidence="1">2.7.7.49</ecNumber>
    </recommendedName>
</protein>
<dbReference type="InterPro" id="IPR000123">
    <property type="entry name" value="Reverse_transcriptase_msDNA"/>
</dbReference>
<evidence type="ECO:0000313" key="12">
    <source>
        <dbReference type="Proteomes" id="UP000230639"/>
    </source>
</evidence>
<dbReference type="CDD" id="cd03487">
    <property type="entry name" value="RT_Bac_retron_II"/>
    <property type="match status" value="1"/>
</dbReference>
<evidence type="ECO:0000259" key="10">
    <source>
        <dbReference type="PROSITE" id="PS50878"/>
    </source>
</evidence>
<gene>
    <name evidence="11" type="ORF">CNQ75_02125</name>
</gene>
<feature type="domain" description="Reverse transcriptase" evidence="10">
    <location>
        <begin position="1"/>
        <end position="251"/>
    </location>
</feature>
<dbReference type="GO" id="GO:0003723">
    <property type="term" value="F:RNA binding"/>
    <property type="evidence" value="ECO:0007669"/>
    <property type="project" value="InterPro"/>
</dbReference>
<dbReference type="STRING" id="59204.UQ49_18395"/>
<evidence type="ECO:0000256" key="6">
    <source>
        <dbReference type="ARBA" id="ARBA00022918"/>
    </source>
</evidence>
<dbReference type="PRINTS" id="PR00866">
    <property type="entry name" value="RNADNAPOLMS"/>
</dbReference>
<dbReference type="GO" id="GO:0046872">
    <property type="term" value="F:metal ion binding"/>
    <property type="evidence" value="ECO:0007669"/>
    <property type="project" value="UniProtKB-KW"/>
</dbReference>
<proteinExistence type="inferred from homology"/>
<dbReference type="AlphaFoldDB" id="A0A2I5HDL1"/>
<evidence type="ECO:0000256" key="7">
    <source>
        <dbReference type="ARBA" id="ARBA00023118"/>
    </source>
</evidence>
<dbReference type="InterPro" id="IPR000477">
    <property type="entry name" value="RT_dom"/>
</dbReference>
<dbReference type="Proteomes" id="UP000230639">
    <property type="component" value="Chromosome"/>
</dbReference>
<keyword evidence="7" id="KW-0051">Antiviral defense</keyword>
<comment type="catalytic activity">
    <reaction evidence="9">
        <text>DNA(n) + a 2'-deoxyribonucleoside 5'-triphosphate = DNA(n+1) + diphosphate</text>
        <dbReference type="Rhea" id="RHEA:22508"/>
        <dbReference type="Rhea" id="RHEA-COMP:17339"/>
        <dbReference type="Rhea" id="RHEA-COMP:17340"/>
        <dbReference type="ChEBI" id="CHEBI:33019"/>
        <dbReference type="ChEBI" id="CHEBI:61560"/>
        <dbReference type="ChEBI" id="CHEBI:173112"/>
        <dbReference type="EC" id="2.7.7.49"/>
    </reaction>
</comment>
<dbReference type="Pfam" id="PF00078">
    <property type="entry name" value="RVT_1"/>
    <property type="match status" value="1"/>
</dbReference>
<dbReference type="RefSeq" id="WP_077263846.1">
    <property type="nucleotide sequence ID" value="NZ_CP011288.1"/>
</dbReference>
<dbReference type="EC" id="2.7.7.49" evidence="1"/>
<dbReference type="InterPro" id="IPR043502">
    <property type="entry name" value="DNA/RNA_pol_sf"/>
</dbReference>
<dbReference type="SUPFAM" id="SSF56672">
    <property type="entry name" value="DNA/RNA polymerases"/>
    <property type="match status" value="1"/>
</dbReference>
<evidence type="ECO:0000256" key="1">
    <source>
        <dbReference type="ARBA" id="ARBA00012493"/>
    </source>
</evidence>
<dbReference type="GO" id="GO:0051607">
    <property type="term" value="P:defense response to virus"/>
    <property type="evidence" value="ECO:0007669"/>
    <property type="project" value="UniProtKB-KW"/>
</dbReference>
<evidence type="ECO:0000256" key="5">
    <source>
        <dbReference type="ARBA" id="ARBA00022842"/>
    </source>
</evidence>
<evidence type="ECO:0000313" key="11">
    <source>
        <dbReference type="EMBL" id="ATW53431.1"/>
    </source>
</evidence>
<evidence type="ECO:0000256" key="8">
    <source>
        <dbReference type="ARBA" id="ARBA00034120"/>
    </source>
</evidence>
<dbReference type="PROSITE" id="PS50878">
    <property type="entry name" value="RT_POL"/>
    <property type="match status" value="1"/>
</dbReference>
<organism evidence="11 12">
    <name type="scientific">Salmonella diarizonae</name>
    <dbReference type="NCBI Taxonomy" id="59204"/>
    <lineage>
        <taxon>Bacteria</taxon>
        <taxon>Pseudomonadati</taxon>
        <taxon>Pseudomonadota</taxon>
        <taxon>Gammaproteobacteria</taxon>
        <taxon>Enterobacterales</taxon>
        <taxon>Enterobacteriaceae</taxon>
        <taxon>Salmonella</taxon>
    </lineage>
</organism>
<comment type="similarity">
    <text evidence="8">Belongs to the bacterial reverse transcriptase family.</text>
</comment>
<evidence type="ECO:0000256" key="3">
    <source>
        <dbReference type="ARBA" id="ARBA00022695"/>
    </source>
</evidence>
<dbReference type="PANTHER" id="PTHR34047">
    <property type="entry name" value="NUCLEAR INTRON MATURASE 1, MITOCHONDRIAL-RELATED"/>
    <property type="match status" value="1"/>
</dbReference>
<sequence>MAKDFSFKNTFTPIQKKESLLALLGISDIDKFEKLISDGVEKAYYIKPPIEKKNGGHRIVYAPNRMLKSILRKINNKIFSQINFPDYLYGSIPDKENPRDYILCAQQHCKSKILVKMDIENFFPTMKSKFVYQIFKELFRFSDEVSNILTTLTTYEGFVPQGAPTSTYLANLYFYDCEPSKVSYLRKLGFRYTRLIDDITISRLNKEEDWKFVESVISNFIKQKELTVNNEKTKLLSAKSPQSFKVHGLCIEDDAPRFTKTERTNIKTQVHQVVRTGYGRDQIRMQPSYHKKYFSVKGKITKLKRVDCPDYPVLKNLLKKHCDPLPEHKEIKRINRVISNLSKDHVSIGHTERYKSRYFQVVFRLDILKKLYPVEANEFRARLRQIGPTKNEN</sequence>
<evidence type="ECO:0000256" key="4">
    <source>
        <dbReference type="ARBA" id="ARBA00022723"/>
    </source>
</evidence>
<name>A0A2I5HDL1_SALDZ</name>
<keyword evidence="5" id="KW-0460">Magnesium</keyword>
<keyword evidence="4" id="KW-0479">Metal-binding</keyword>
<evidence type="ECO:0000256" key="2">
    <source>
        <dbReference type="ARBA" id="ARBA00022679"/>
    </source>
</evidence>
<accession>A0A2I5HDL1</accession>
<keyword evidence="2" id="KW-0808">Transferase</keyword>
<keyword evidence="6 11" id="KW-0695">RNA-directed DNA polymerase</keyword>
<evidence type="ECO:0000256" key="9">
    <source>
        <dbReference type="ARBA" id="ARBA00048173"/>
    </source>
</evidence>
<dbReference type="EMBL" id="CP023345">
    <property type="protein sequence ID" value="ATW53431.1"/>
    <property type="molecule type" value="Genomic_DNA"/>
</dbReference>
<keyword evidence="3" id="KW-0548">Nucleotidyltransferase</keyword>
<dbReference type="InterPro" id="IPR051083">
    <property type="entry name" value="GrpII_Intron_Splice-Mob/Def"/>
</dbReference>
<dbReference type="GO" id="GO:0003964">
    <property type="term" value="F:RNA-directed DNA polymerase activity"/>
    <property type="evidence" value="ECO:0007669"/>
    <property type="project" value="UniProtKB-KW"/>
</dbReference>